<dbReference type="EnsemblMetazoa" id="XM_019905289.1">
    <property type="protein sequence ID" value="XP_019760848.1"/>
    <property type="gene ID" value="LOC109538181"/>
</dbReference>
<evidence type="ECO:0000313" key="3">
    <source>
        <dbReference type="Proteomes" id="UP000019118"/>
    </source>
</evidence>
<name>A0AAR5PII0_DENPD</name>
<reference evidence="2" key="2">
    <citation type="submission" date="2024-08" db="UniProtKB">
        <authorList>
            <consortium name="EnsemblMetazoa"/>
        </authorList>
    </citation>
    <scope>IDENTIFICATION</scope>
</reference>
<proteinExistence type="predicted"/>
<reference evidence="3" key="1">
    <citation type="journal article" date="2013" name="Genome Biol.">
        <title>Draft genome of the mountain pine beetle, Dendroctonus ponderosae Hopkins, a major forest pest.</title>
        <authorList>
            <person name="Keeling C.I."/>
            <person name="Yuen M.M."/>
            <person name="Liao N.Y."/>
            <person name="Docking T.R."/>
            <person name="Chan S.K."/>
            <person name="Taylor G.A."/>
            <person name="Palmquist D.L."/>
            <person name="Jackman S.D."/>
            <person name="Nguyen A."/>
            <person name="Li M."/>
            <person name="Henderson H."/>
            <person name="Janes J.K."/>
            <person name="Zhao Y."/>
            <person name="Pandoh P."/>
            <person name="Moore R."/>
            <person name="Sperling F.A."/>
            <person name="Huber D.P."/>
            <person name="Birol I."/>
            <person name="Jones S.J."/>
            <person name="Bohlmann J."/>
        </authorList>
    </citation>
    <scope>NUCLEOTIDE SEQUENCE</scope>
</reference>
<dbReference type="Proteomes" id="UP000019118">
    <property type="component" value="Unassembled WGS sequence"/>
</dbReference>
<keyword evidence="3" id="KW-1185">Reference proteome</keyword>
<keyword evidence="1" id="KW-1133">Transmembrane helix</keyword>
<protein>
    <submittedName>
        <fullName evidence="2">Uncharacterized protein</fullName>
    </submittedName>
</protein>
<dbReference type="AlphaFoldDB" id="A0AAR5PII0"/>
<accession>A0AAR5PII0</accession>
<feature type="transmembrane region" description="Helical" evidence="1">
    <location>
        <begin position="144"/>
        <end position="165"/>
    </location>
</feature>
<organism evidence="2 3">
    <name type="scientific">Dendroctonus ponderosae</name>
    <name type="common">Mountain pine beetle</name>
    <dbReference type="NCBI Taxonomy" id="77166"/>
    <lineage>
        <taxon>Eukaryota</taxon>
        <taxon>Metazoa</taxon>
        <taxon>Ecdysozoa</taxon>
        <taxon>Arthropoda</taxon>
        <taxon>Hexapoda</taxon>
        <taxon>Insecta</taxon>
        <taxon>Pterygota</taxon>
        <taxon>Neoptera</taxon>
        <taxon>Endopterygota</taxon>
        <taxon>Coleoptera</taxon>
        <taxon>Polyphaga</taxon>
        <taxon>Cucujiformia</taxon>
        <taxon>Curculionidae</taxon>
        <taxon>Scolytinae</taxon>
        <taxon>Dendroctonus</taxon>
    </lineage>
</organism>
<feature type="transmembrane region" description="Helical" evidence="1">
    <location>
        <begin position="20"/>
        <end position="41"/>
    </location>
</feature>
<evidence type="ECO:0000256" key="1">
    <source>
        <dbReference type="SAM" id="Phobius"/>
    </source>
</evidence>
<evidence type="ECO:0000313" key="2">
    <source>
        <dbReference type="EnsemblMetazoa" id="XP_019760848.1"/>
    </source>
</evidence>
<sequence length="315" mass="35995">MDVILNESMAESFIEQNYRVLLLLTLCIAGIVAFCVIYATFPTPSVTIRKISLENANIFDQISYCVSCNLQCELFEMNKTKPKVFKPQSTCPYRNKKKQFTALALPRFYCTLEDVTNPEARKIPIIYQKQLAKNNSNNETQSAVVNYIIAALLLTSLGAALLEFYRAKTSRNKKNESKGAKAPLNKKCSLADLTVLKHHRRELVRRESILEPHCEDEGNYQQHQGFQPSPLQRRCSFPASLSSSDDTILGRVGYSRRNSRKLSMTGDFRRRMSAVNEVRKLSILPDDEVWRRGSLIGEDSSPERRAHHSRLVHRH</sequence>
<keyword evidence="1" id="KW-0812">Transmembrane</keyword>
<keyword evidence="1" id="KW-0472">Membrane</keyword>